<keyword evidence="1" id="KW-1133">Transmembrane helix</keyword>
<evidence type="ECO:0000256" key="1">
    <source>
        <dbReference type="SAM" id="Phobius"/>
    </source>
</evidence>
<evidence type="ECO:0000313" key="2">
    <source>
        <dbReference type="EMBL" id="WLD25263.1"/>
    </source>
</evidence>
<reference evidence="2" key="1">
    <citation type="submission" date="2022-03" db="EMBL/GenBank/DDBJ databases">
        <authorList>
            <person name="Fei R."/>
        </authorList>
    </citation>
    <scope>NUCLEOTIDE SEQUENCE</scope>
</reference>
<protein>
    <submittedName>
        <fullName evidence="2">PlSAUR4 protein</fullName>
    </submittedName>
</protein>
<accession>A0AA49K790</accession>
<proteinExistence type="evidence at transcript level"/>
<keyword evidence="1" id="KW-0472">Membrane</keyword>
<dbReference type="AlphaFoldDB" id="A0AA49K790"/>
<organism evidence="2">
    <name type="scientific">Paeonia lactiflora</name>
    <name type="common">Chinese peony</name>
    <name type="synonym">Paeonia albiflora</name>
    <dbReference type="NCBI Taxonomy" id="35924"/>
    <lineage>
        <taxon>Eukaryota</taxon>
        <taxon>Viridiplantae</taxon>
        <taxon>Streptophyta</taxon>
        <taxon>Embryophyta</taxon>
        <taxon>Tracheophyta</taxon>
        <taxon>Spermatophyta</taxon>
        <taxon>Magnoliopsida</taxon>
        <taxon>eudicotyledons</taxon>
        <taxon>Gunneridae</taxon>
        <taxon>Pentapetalae</taxon>
        <taxon>Saxifragales</taxon>
        <taxon>Paeoniaceae</taxon>
        <taxon>Paeonia</taxon>
    </lineage>
</organism>
<sequence length="185" mass="21768">MMVVIVVVVLVVVVVEGHLLINRLLNIAKLFNLAGNDNRSFLIKSVLFLSFLQQLHEHRVVYVHNRYDKPMLLFTLTHHDCQTPFWDVFRLFLPVVVVVVMMMKMKMKIHSTSHISQNAEKQTNKESRKPFVFIFFLYSIRIIKGYKKTRENGQGSEEEIVRLKRVKEESVKEVGMLLMINQIQR</sequence>
<name>A0AA49K790_PAELC</name>
<dbReference type="EMBL" id="ON080887">
    <property type="protein sequence ID" value="WLD25263.1"/>
    <property type="molecule type" value="mRNA"/>
</dbReference>
<feature type="transmembrane region" description="Helical" evidence="1">
    <location>
        <begin position="85"/>
        <end position="103"/>
    </location>
</feature>
<keyword evidence="1" id="KW-0812">Transmembrane</keyword>